<evidence type="ECO:0000256" key="4">
    <source>
        <dbReference type="ARBA" id="ARBA00022827"/>
    </source>
</evidence>
<reference evidence="8 9" key="1">
    <citation type="submission" date="2019-10" db="EMBL/GenBank/DDBJ databases">
        <title>Taxonomy of Antarctic Massilia spp.: description of Massilia rubra sp. nov., Massilia aquatica sp. nov., Massilia mucilaginosa sp. nov., Massilia frigida sp. nov. isolated from streams, lakes and regoliths.</title>
        <authorList>
            <person name="Holochova P."/>
            <person name="Sedlacek I."/>
            <person name="Kralova S."/>
            <person name="Maslanova I."/>
            <person name="Busse H.-J."/>
            <person name="Stankova E."/>
            <person name="Vrbovska V."/>
            <person name="Kovarovic V."/>
            <person name="Bartak M."/>
            <person name="Svec P."/>
            <person name="Pantucek R."/>
        </authorList>
    </citation>
    <scope>NUCLEOTIDE SEQUENCE [LARGE SCALE GENOMIC DNA]</scope>
    <source>
        <strain evidence="8 9">CCM 8695</strain>
    </source>
</reference>
<dbReference type="PANTHER" id="PTHR43884">
    <property type="entry name" value="ACYL-COA DEHYDROGENASE"/>
    <property type="match status" value="1"/>
</dbReference>
<dbReference type="Gene3D" id="1.10.540.10">
    <property type="entry name" value="Acyl-CoA dehydrogenase/oxidase, N-terminal domain"/>
    <property type="match status" value="1"/>
</dbReference>
<keyword evidence="3" id="KW-0285">Flavoprotein</keyword>
<dbReference type="Pfam" id="PF00441">
    <property type="entry name" value="Acyl-CoA_dh_1"/>
    <property type="match status" value="1"/>
</dbReference>
<organism evidence="8 9">
    <name type="scientific">Massilia frigida</name>
    <dbReference type="NCBI Taxonomy" id="2609281"/>
    <lineage>
        <taxon>Bacteria</taxon>
        <taxon>Pseudomonadati</taxon>
        <taxon>Pseudomonadota</taxon>
        <taxon>Betaproteobacteria</taxon>
        <taxon>Burkholderiales</taxon>
        <taxon>Oxalobacteraceae</taxon>
        <taxon>Telluria group</taxon>
        <taxon>Massilia</taxon>
    </lineage>
</organism>
<evidence type="ECO:0000256" key="2">
    <source>
        <dbReference type="ARBA" id="ARBA00009347"/>
    </source>
</evidence>
<dbReference type="Proteomes" id="UP000621455">
    <property type="component" value="Unassembled WGS sequence"/>
</dbReference>
<evidence type="ECO:0000259" key="6">
    <source>
        <dbReference type="Pfam" id="PF02770"/>
    </source>
</evidence>
<dbReference type="PANTHER" id="PTHR43884:SF22">
    <property type="entry name" value="BLR3437 PROTEIN"/>
    <property type="match status" value="1"/>
</dbReference>
<feature type="domain" description="Acyl-CoA oxidase/dehydrogenase middle" evidence="6">
    <location>
        <begin position="120"/>
        <end position="212"/>
    </location>
</feature>
<dbReference type="InterPro" id="IPR006089">
    <property type="entry name" value="Acyl-CoA_DH_CS"/>
</dbReference>
<dbReference type="InterPro" id="IPR006091">
    <property type="entry name" value="Acyl-CoA_Oxase/DH_mid-dom"/>
</dbReference>
<dbReference type="Pfam" id="PF02770">
    <property type="entry name" value="Acyl-CoA_dh_M"/>
    <property type="match status" value="1"/>
</dbReference>
<keyword evidence="4" id="KW-0274">FAD</keyword>
<name>A0ABX0N951_9BURK</name>
<feature type="domain" description="Acyl-CoA dehydrogenase/oxidase C-terminal" evidence="5">
    <location>
        <begin position="225"/>
        <end position="374"/>
    </location>
</feature>
<dbReference type="SUPFAM" id="SSF56645">
    <property type="entry name" value="Acyl-CoA dehydrogenase NM domain-like"/>
    <property type="match status" value="1"/>
</dbReference>
<comment type="caution">
    <text evidence="8">The sequence shown here is derived from an EMBL/GenBank/DDBJ whole genome shotgun (WGS) entry which is preliminary data.</text>
</comment>
<keyword evidence="9" id="KW-1185">Reference proteome</keyword>
<dbReference type="SUPFAM" id="SSF47203">
    <property type="entry name" value="Acyl-CoA dehydrogenase C-terminal domain-like"/>
    <property type="match status" value="1"/>
</dbReference>
<dbReference type="InterPro" id="IPR009075">
    <property type="entry name" value="AcylCo_DH/oxidase_C"/>
</dbReference>
<evidence type="ECO:0000259" key="5">
    <source>
        <dbReference type="Pfam" id="PF00441"/>
    </source>
</evidence>
<proteinExistence type="inferred from homology"/>
<comment type="similarity">
    <text evidence="2">Belongs to the acyl-CoA dehydrogenase family.</text>
</comment>
<dbReference type="RefSeq" id="WP_167085407.1">
    <property type="nucleotide sequence ID" value="NZ_WHJG01000003.1"/>
</dbReference>
<feature type="domain" description="Acyl-CoA dehydrogenase/oxidase N-terminal" evidence="7">
    <location>
        <begin position="16"/>
        <end position="116"/>
    </location>
</feature>
<dbReference type="InterPro" id="IPR009100">
    <property type="entry name" value="AcylCoA_DH/oxidase_NM_dom_sf"/>
</dbReference>
<evidence type="ECO:0000256" key="1">
    <source>
        <dbReference type="ARBA" id="ARBA00001974"/>
    </source>
</evidence>
<dbReference type="InterPro" id="IPR013786">
    <property type="entry name" value="AcylCoA_DH/ox_N"/>
</dbReference>
<dbReference type="Pfam" id="PF02771">
    <property type="entry name" value="Acyl-CoA_dh_N"/>
    <property type="match status" value="1"/>
</dbReference>
<evidence type="ECO:0000313" key="9">
    <source>
        <dbReference type="Proteomes" id="UP000621455"/>
    </source>
</evidence>
<dbReference type="InterPro" id="IPR046373">
    <property type="entry name" value="Acyl-CoA_Oxase/DH_mid-dom_sf"/>
</dbReference>
<dbReference type="InterPro" id="IPR037069">
    <property type="entry name" value="AcylCoA_DH/ox_N_sf"/>
</dbReference>
<comment type="cofactor">
    <cofactor evidence="1">
        <name>FAD</name>
        <dbReference type="ChEBI" id="CHEBI:57692"/>
    </cofactor>
</comment>
<gene>
    <name evidence="8" type="ORF">F2P44_04435</name>
</gene>
<dbReference type="InterPro" id="IPR036250">
    <property type="entry name" value="AcylCo_DH-like_C"/>
</dbReference>
<protein>
    <submittedName>
        <fullName evidence="8">Acyl-CoA dehydrogenase</fullName>
    </submittedName>
</protein>
<evidence type="ECO:0000259" key="7">
    <source>
        <dbReference type="Pfam" id="PF02771"/>
    </source>
</evidence>
<dbReference type="EMBL" id="WHJG01000003">
    <property type="protein sequence ID" value="NHZ78533.1"/>
    <property type="molecule type" value="Genomic_DNA"/>
</dbReference>
<dbReference type="PROSITE" id="PS00072">
    <property type="entry name" value="ACYL_COA_DH_1"/>
    <property type="match status" value="1"/>
</dbReference>
<evidence type="ECO:0000256" key="3">
    <source>
        <dbReference type="ARBA" id="ARBA00022630"/>
    </source>
</evidence>
<sequence>MADKTYLDWPFFDAGHAALEQALDTWASAKLSPTHGRDVDGACRALVRQLGTGGWLEHAVGAIDTRAICLIRETLARHDGLADFAFAMQGLGSGAISLFGSAANKERYLPRVARGEAIAAFALSEPQAGSDVAAMQCAAVRDGDDYVLDGEKTWISNGGIADFYVLFARTGEAPGARGISAFIVDADTPGLSVAERIEVIAPHPLARLRFDGCRVPSSQRLGEAGQGFKVAMATLDVFRTSVAAAALGFARRAFDEAIAHASTRKMFGQTLADFQLTQAKLAEMASGIDAAALLTYRAAWQRDQGRKVTKEAAMAKMTATETAQKVIDAALQMFGAMGVVSEHPVERLYREIRALRIYEGATEVQQLIIARELLREAAPALEGKA</sequence>
<dbReference type="Gene3D" id="1.20.140.10">
    <property type="entry name" value="Butyryl-CoA Dehydrogenase, subunit A, domain 3"/>
    <property type="match status" value="1"/>
</dbReference>
<evidence type="ECO:0000313" key="8">
    <source>
        <dbReference type="EMBL" id="NHZ78533.1"/>
    </source>
</evidence>
<accession>A0ABX0N951</accession>
<dbReference type="Gene3D" id="2.40.110.10">
    <property type="entry name" value="Butyryl-CoA Dehydrogenase, subunit A, domain 2"/>
    <property type="match status" value="1"/>
</dbReference>